<dbReference type="CDD" id="cd06225">
    <property type="entry name" value="HAMP"/>
    <property type="match status" value="1"/>
</dbReference>
<feature type="transmembrane region" description="Helical" evidence="9">
    <location>
        <begin position="15"/>
        <end position="36"/>
    </location>
</feature>
<dbReference type="SUPFAM" id="SSF55874">
    <property type="entry name" value="ATPase domain of HSP90 chaperone/DNA topoisomerase II/histidine kinase"/>
    <property type="match status" value="1"/>
</dbReference>
<keyword evidence="2" id="KW-1003">Cell membrane</keyword>
<dbReference type="AlphaFoldDB" id="A0A2W1NB79"/>
<evidence type="ECO:0000256" key="6">
    <source>
        <dbReference type="ARBA" id="ARBA00022777"/>
    </source>
</evidence>
<dbReference type="SUPFAM" id="SSF158472">
    <property type="entry name" value="HAMP domain-like"/>
    <property type="match status" value="1"/>
</dbReference>
<dbReference type="InterPro" id="IPR033479">
    <property type="entry name" value="dCache_1"/>
</dbReference>
<evidence type="ECO:0000256" key="3">
    <source>
        <dbReference type="ARBA" id="ARBA00022553"/>
    </source>
</evidence>
<keyword evidence="7 9" id="KW-1133">Transmembrane helix</keyword>
<evidence type="ECO:0000256" key="5">
    <source>
        <dbReference type="ARBA" id="ARBA00022692"/>
    </source>
</evidence>
<sequence length="595" mass="67699">MFTRLWAKWKSSLKWKLVSIFAAIVFCNLLVIGYFVNQQVTIAIERDHIELSRLVLKQANLNLDRYLQDYHHFMQTLGMSPQLTAWTNLSTANKKTESIVPYWSIRREYILPFANSHPEIVSVMLYHVGGNETAYSPYHGIRSGYSMAEEYWLPTIPRVGDISYVAELSSTYVDIALQPMPVPLISLVKRYGYNGATYVKIDIKLTLLQRILNEINIGENKIGLIVDEHGMIVAHTQMEKFQSSLEPHIADRMAGSPRGAFLLPESKEIVIYEAIANTTWKSAIIVPYHEIAGNSIDTIRNVVLAIAAACLLVSAVLIVMVASSVTSRITKIRNTMKQTGQGQMSVSVPVEGQDEISHLAQSYNVMLEDLQQYVRRLAESKAMEHQSVLFSLQSQIDAHFLYNTLEIINSMAAKIQHEEIEQITVSLAHMFRYTANFRQTEVTVQHEIEHLRRYLQIIQVRYGAEFSYELEVDDACRTARCLKVILQPIAENAVKHSFEATGEALRLSIRIAMLQEKHVQVVVSDNGKGFDRQRLAELSRQLQSREMQYSKFQRIGLLNIHYRLTTRYNTPESGIIIANNSVGGALVQVTFPYQK</sequence>
<dbReference type="Pfam" id="PF02743">
    <property type="entry name" value="dCache_1"/>
    <property type="match status" value="1"/>
</dbReference>
<accession>A0A2W1NB79</accession>
<dbReference type="Pfam" id="PF02518">
    <property type="entry name" value="HATPase_c"/>
    <property type="match status" value="1"/>
</dbReference>
<evidence type="ECO:0000256" key="9">
    <source>
        <dbReference type="SAM" id="Phobius"/>
    </source>
</evidence>
<protein>
    <submittedName>
        <fullName evidence="11">HAMP domain-containing protein</fullName>
    </submittedName>
</protein>
<comment type="caution">
    <text evidence="11">The sequence shown here is derived from an EMBL/GenBank/DDBJ whole genome shotgun (WGS) entry which is preliminary data.</text>
</comment>
<organism evidence="11 12">
    <name type="scientific">Paenibacillus xerothermodurans</name>
    <dbReference type="NCBI Taxonomy" id="1977292"/>
    <lineage>
        <taxon>Bacteria</taxon>
        <taxon>Bacillati</taxon>
        <taxon>Bacillota</taxon>
        <taxon>Bacilli</taxon>
        <taxon>Bacillales</taxon>
        <taxon>Paenibacillaceae</taxon>
        <taxon>Paenibacillus</taxon>
    </lineage>
</organism>
<dbReference type="PROSITE" id="PS50885">
    <property type="entry name" value="HAMP"/>
    <property type="match status" value="1"/>
</dbReference>
<evidence type="ECO:0000259" key="10">
    <source>
        <dbReference type="PROSITE" id="PS50885"/>
    </source>
</evidence>
<dbReference type="PANTHER" id="PTHR34220:SF7">
    <property type="entry name" value="SENSOR HISTIDINE KINASE YPDA"/>
    <property type="match status" value="1"/>
</dbReference>
<evidence type="ECO:0000256" key="7">
    <source>
        <dbReference type="ARBA" id="ARBA00022989"/>
    </source>
</evidence>
<dbReference type="Gene3D" id="6.10.340.10">
    <property type="match status" value="1"/>
</dbReference>
<dbReference type="InterPro" id="IPR003594">
    <property type="entry name" value="HATPase_dom"/>
</dbReference>
<dbReference type="InterPro" id="IPR050640">
    <property type="entry name" value="Bact_2-comp_sensor_kinase"/>
</dbReference>
<dbReference type="InterPro" id="IPR010559">
    <property type="entry name" value="Sig_transdc_His_kin_internal"/>
</dbReference>
<dbReference type="EMBL" id="NHRJ02000004">
    <property type="protein sequence ID" value="PZE21144.1"/>
    <property type="molecule type" value="Genomic_DNA"/>
</dbReference>
<proteinExistence type="predicted"/>
<dbReference type="GO" id="GO:0000155">
    <property type="term" value="F:phosphorelay sensor kinase activity"/>
    <property type="evidence" value="ECO:0007669"/>
    <property type="project" value="InterPro"/>
</dbReference>
<evidence type="ECO:0000313" key="11">
    <source>
        <dbReference type="EMBL" id="PZE21144.1"/>
    </source>
</evidence>
<dbReference type="PANTHER" id="PTHR34220">
    <property type="entry name" value="SENSOR HISTIDINE KINASE YPDA"/>
    <property type="match status" value="1"/>
</dbReference>
<keyword evidence="4" id="KW-0808">Transferase</keyword>
<feature type="domain" description="HAMP" evidence="10">
    <location>
        <begin position="323"/>
        <end position="375"/>
    </location>
</feature>
<keyword evidence="8 9" id="KW-0472">Membrane</keyword>
<feature type="transmembrane region" description="Helical" evidence="9">
    <location>
        <begin position="302"/>
        <end position="326"/>
    </location>
</feature>
<dbReference type="RefSeq" id="WP_089200000.1">
    <property type="nucleotide sequence ID" value="NZ_NHRJ02000004.1"/>
</dbReference>
<dbReference type="Gene3D" id="3.30.565.10">
    <property type="entry name" value="Histidine kinase-like ATPase, C-terminal domain"/>
    <property type="match status" value="1"/>
</dbReference>
<keyword evidence="5 9" id="KW-0812">Transmembrane</keyword>
<evidence type="ECO:0000256" key="4">
    <source>
        <dbReference type="ARBA" id="ARBA00022679"/>
    </source>
</evidence>
<evidence type="ECO:0000256" key="1">
    <source>
        <dbReference type="ARBA" id="ARBA00004651"/>
    </source>
</evidence>
<evidence type="ECO:0000256" key="8">
    <source>
        <dbReference type="ARBA" id="ARBA00023136"/>
    </source>
</evidence>
<evidence type="ECO:0000256" key="2">
    <source>
        <dbReference type="ARBA" id="ARBA00022475"/>
    </source>
</evidence>
<comment type="subcellular location">
    <subcellularLocation>
        <location evidence="1">Cell membrane</location>
        <topology evidence="1">Multi-pass membrane protein</topology>
    </subcellularLocation>
</comment>
<dbReference type="InterPro" id="IPR036890">
    <property type="entry name" value="HATPase_C_sf"/>
</dbReference>
<dbReference type="GO" id="GO:0005886">
    <property type="term" value="C:plasma membrane"/>
    <property type="evidence" value="ECO:0007669"/>
    <property type="project" value="UniProtKB-SubCell"/>
</dbReference>
<gene>
    <name evidence="11" type="ORF">CBW46_010735</name>
</gene>
<dbReference type="Proteomes" id="UP000214746">
    <property type="component" value="Unassembled WGS sequence"/>
</dbReference>
<evidence type="ECO:0000313" key="12">
    <source>
        <dbReference type="Proteomes" id="UP000214746"/>
    </source>
</evidence>
<keyword evidence="6" id="KW-0418">Kinase</keyword>
<reference evidence="11" key="1">
    <citation type="submission" date="2018-06" db="EMBL/GenBank/DDBJ databases">
        <title>Paenibacillus xerothermodurans sp. nov. an extremely dry heat resistant spore forming bacterium isolated from the soil of Cape Canaveral, Florida.</title>
        <authorList>
            <person name="Seuylemezian A."/>
            <person name="Kaur N."/>
            <person name="Patil P."/>
            <person name="Patil P."/>
            <person name="Mayilraj S."/>
            <person name="Vaishampayan P."/>
        </authorList>
    </citation>
    <scope>NUCLEOTIDE SEQUENCE [LARGE SCALE GENOMIC DNA]</scope>
    <source>
        <strain evidence="11">ATCC 27380</strain>
    </source>
</reference>
<keyword evidence="3" id="KW-0597">Phosphoprotein</keyword>
<dbReference type="SMART" id="SM00304">
    <property type="entry name" value="HAMP"/>
    <property type="match status" value="1"/>
</dbReference>
<dbReference type="OrthoDB" id="2503858at2"/>
<keyword evidence="12" id="KW-1185">Reference proteome</keyword>
<dbReference type="InterPro" id="IPR003660">
    <property type="entry name" value="HAMP_dom"/>
</dbReference>
<dbReference type="Pfam" id="PF06580">
    <property type="entry name" value="His_kinase"/>
    <property type="match status" value="1"/>
</dbReference>
<dbReference type="Gene3D" id="3.30.450.20">
    <property type="entry name" value="PAS domain"/>
    <property type="match status" value="2"/>
</dbReference>
<name>A0A2W1NB79_PAEXE</name>
<dbReference type="Pfam" id="PF00672">
    <property type="entry name" value="HAMP"/>
    <property type="match status" value="1"/>
</dbReference>